<sequence length="408" mass="47799">MHTHERQLIIFVQSVLERRHIYSHILEGTIEWHHCYDAHLREHLWDSTDFIIKDFPIRLKEKVEDHTLYFYTDSYECSYALLRIPGEHPCFFYIGPFLYEAISSIRAEELCIRAGVPAIHKRFMYHYYAGIPSLSDGHWFKEVLYTLAETLWGSPEHYTIVNTRETPSRDTRYAPNTIEATSDRIRHVEDRYHLEAKLINALAHGQEDIASDIMEKQHFPGIKPRFSDSIRNMRNHLIIFNTLCRKSAEQGGVIAFYLDDLSEKFAFAIEETDSLTGLHDLQNTMIQKYCHLVREMSLKGYSQIIRNVINFIYSNLDNTLSLGTLAREFCLNDSYLSTLFKKETGMTLTSFVNTKRIEHAAYLLDTTLLPIQEIATLCGVQDMSYFSKIFKKHMGLSPREYREENLQR</sequence>
<name>A0A1H3E8K2_EUBBA</name>
<reference evidence="6" key="1">
    <citation type="submission" date="2016-10" db="EMBL/GenBank/DDBJ databases">
        <authorList>
            <person name="Varghese N."/>
            <person name="Submissions S."/>
        </authorList>
    </citation>
    <scope>NUCLEOTIDE SEQUENCE [LARGE SCALE GENOMIC DNA]</scope>
    <source>
        <strain evidence="6">VPI 5359</strain>
    </source>
</reference>
<keyword evidence="6" id="KW-1185">Reference proteome</keyword>
<evidence type="ECO:0000256" key="1">
    <source>
        <dbReference type="ARBA" id="ARBA00023015"/>
    </source>
</evidence>
<feature type="domain" description="HTH araC/xylS-type" evidence="4">
    <location>
        <begin position="306"/>
        <end position="404"/>
    </location>
</feature>
<dbReference type="RefSeq" id="WP_090244284.1">
    <property type="nucleotide sequence ID" value="NZ_FNOU01000006.1"/>
</dbReference>
<evidence type="ECO:0000256" key="3">
    <source>
        <dbReference type="ARBA" id="ARBA00023163"/>
    </source>
</evidence>
<dbReference type="SMART" id="SM00342">
    <property type="entry name" value="HTH_ARAC"/>
    <property type="match status" value="1"/>
</dbReference>
<evidence type="ECO:0000259" key="4">
    <source>
        <dbReference type="PROSITE" id="PS01124"/>
    </source>
</evidence>
<dbReference type="InterPro" id="IPR020449">
    <property type="entry name" value="Tscrpt_reg_AraC-type_HTH"/>
</dbReference>
<dbReference type="AlphaFoldDB" id="A0A1H3E8K2"/>
<dbReference type="Proteomes" id="UP000199652">
    <property type="component" value="Unassembled WGS sequence"/>
</dbReference>
<dbReference type="PANTHER" id="PTHR43280">
    <property type="entry name" value="ARAC-FAMILY TRANSCRIPTIONAL REGULATOR"/>
    <property type="match status" value="1"/>
</dbReference>
<proteinExistence type="predicted"/>
<keyword evidence="3" id="KW-0804">Transcription</keyword>
<evidence type="ECO:0000313" key="6">
    <source>
        <dbReference type="Proteomes" id="UP000199652"/>
    </source>
</evidence>
<dbReference type="GO" id="GO:0003700">
    <property type="term" value="F:DNA-binding transcription factor activity"/>
    <property type="evidence" value="ECO:0007669"/>
    <property type="project" value="InterPro"/>
</dbReference>
<gene>
    <name evidence="5" type="ORF">SAMN04488579_106134</name>
</gene>
<keyword evidence="1" id="KW-0805">Transcription regulation</keyword>
<dbReference type="InterPro" id="IPR018060">
    <property type="entry name" value="HTH_AraC"/>
</dbReference>
<dbReference type="GO" id="GO:0043565">
    <property type="term" value="F:sequence-specific DNA binding"/>
    <property type="evidence" value="ECO:0007669"/>
    <property type="project" value="InterPro"/>
</dbReference>
<dbReference type="STRING" id="1528.SAMN04488579_106134"/>
<evidence type="ECO:0000313" key="5">
    <source>
        <dbReference type="EMBL" id="SDX74588.1"/>
    </source>
</evidence>
<dbReference type="InterPro" id="IPR009057">
    <property type="entry name" value="Homeodomain-like_sf"/>
</dbReference>
<evidence type="ECO:0000256" key="2">
    <source>
        <dbReference type="ARBA" id="ARBA00023125"/>
    </source>
</evidence>
<dbReference type="InterPro" id="IPR018062">
    <property type="entry name" value="HTH_AraC-typ_CS"/>
</dbReference>
<dbReference type="PROSITE" id="PS01124">
    <property type="entry name" value="HTH_ARAC_FAMILY_2"/>
    <property type="match status" value="1"/>
</dbReference>
<protein>
    <submittedName>
        <fullName evidence="5">Helix-turn-helix domain-containing protein</fullName>
    </submittedName>
</protein>
<dbReference type="OrthoDB" id="247151at2"/>
<dbReference type="EMBL" id="FNOU01000006">
    <property type="protein sequence ID" value="SDX74588.1"/>
    <property type="molecule type" value="Genomic_DNA"/>
</dbReference>
<dbReference type="Pfam" id="PF12833">
    <property type="entry name" value="HTH_18"/>
    <property type="match status" value="1"/>
</dbReference>
<keyword evidence="2" id="KW-0238">DNA-binding</keyword>
<dbReference type="PROSITE" id="PS00041">
    <property type="entry name" value="HTH_ARAC_FAMILY_1"/>
    <property type="match status" value="1"/>
</dbReference>
<dbReference type="PRINTS" id="PR00032">
    <property type="entry name" value="HTHARAC"/>
</dbReference>
<accession>A0A1H3E8K2</accession>
<organism evidence="5 6">
    <name type="scientific">Eubacterium barkeri</name>
    <name type="common">Clostridium barkeri</name>
    <dbReference type="NCBI Taxonomy" id="1528"/>
    <lineage>
        <taxon>Bacteria</taxon>
        <taxon>Bacillati</taxon>
        <taxon>Bacillota</taxon>
        <taxon>Clostridia</taxon>
        <taxon>Eubacteriales</taxon>
        <taxon>Eubacteriaceae</taxon>
        <taxon>Eubacterium</taxon>
    </lineage>
</organism>
<dbReference type="PANTHER" id="PTHR43280:SF2">
    <property type="entry name" value="HTH-TYPE TRANSCRIPTIONAL REGULATOR EXSA"/>
    <property type="match status" value="1"/>
</dbReference>
<dbReference type="Gene3D" id="1.10.10.60">
    <property type="entry name" value="Homeodomain-like"/>
    <property type="match status" value="2"/>
</dbReference>
<dbReference type="SUPFAM" id="SSF46689">
    <property type="entry name" value="Homeodomain-like"/>
    <property type="match status" value="2"/>
</dbReference>